<sequence length="57" mass="6655">MASEYINKGGEHMHIPPIRPNPLHVPRVTSSQRATNEKKQQTPQKKKRPQDRSLKKR</sequence>
<evidence type="ECO:0000313" key="3">
    <source>
        <dbReference type="Proteomes" id="UP000182738"/>
    </source>
</evidence>
<dbReference type="EMBL" id="CYGZ01000002">
    <property type="protein sequence ID" value="CUA79163.1"/>
    <property type="molecule type" value="Genomic_DNA"/>
</dbReference>
<dbReference type="Proteomes" id="UP000182738">
    <property type="component" value="Unassembled WGS sequence"/>
</dbReference>
<organism evidence="2 3">
    <name type="scientific">Anoxybacillus suryakundensis</name>
    <dbReference type="NCBI Taxonomy" id="1325335"/>
    <lineage>
        <taxon>Bacteria</taxon>
        <taxon>Bacillati</taxon>
        <taxon>Bacillota</taxon>
        <taxon>Bacilli</taxon>
        <taxon>Bacillales</taxon>
        <taxon>Anoxybacillaceae</taxon>
        <taxon>Anoxybacillus</taxon>
    </lineage>
</organism>
<protein>
    <submittedName>
        <fullName evidence="2">Uncharacterized protein</fullName>
    </submittedName>
</protein>
<proteinExistence type="predicted"/>
<keyword evidence="3" id="KW-1185">Reference proteome</keyword>
<accession>A0A0K6GKS8</accession>
<reference evidence="3" key="1">
    <citation type="submission" date="2015-08" db="EMBL/GenBank/DDBJ databases">
        <authorList>
            <person name="Varghese N."/>
        </authorList>
    </citation>
    <scope>NUCLEOTIDE SEQUENCE [LARGE SCALE GENOMIC DNA]</scope>
    <source>
        <strain evidence="3">DSM 27374</strain>
    </source>
</reference>
<evidence type="ECO:0000313" key="2">
    <source>
        <dbReference type="EMBL" id="CUA79163.1"/>
    </source>
</evidence>
<feature type="region of interest" description="Disordered" evidence="1">
    <location>
        <begin position="1"/>
        <end position="57"/>
    </location>
</feature>
<dbReference type="AlphaFoldDB" id="A0A0K6GKS8"/>
<gene>
    <name evidence="2" type="ORF">Ga0061060_102241</name>
</gene>
<evidence type="ECO:0000256" key="1">
    <source>
        <dbReference type="SAM" id="MobiDB-lite"/>
    </source>
</evidence>
<name>A0A0K6GKS8_9BACL</name>